<dbReference type="Pfam" id="PF13499">
    <property type="entry name" value="EF-hand_7"/>
    <property type="match status" value="2"/>
</dbReference>
<evidence type="ECO:0000256" key="3">
    <source>
        <dbReference type="SAM" id="MobiDB-lite"/>
    </source>
</evidence>
<feature type="region of interest" description="Disordered" evidence="3">
    <location>
        <begin position="1"/>
        <end position="23"/>
    </location>
</feature>
<dbReference type="SUPFAM" id="SSF47473">
    <property type="entry name" value="EF-hand"/>
    <property type="match status" value="1"/>
</dbReference>
<organism evidence="5 6">
    <name type="scientific">Acacia crassicarpa</name>
    <name type="common">northern wattle</name>
    <dbReference type="NCBI Taxonomy" id="499986"/>
    <lineage>
        <taxon>Eukaryota</taxon>
        <taxon>Viridiplantae</taxon>
        <taxon>Streptophyta</taxon>
        <taxon>Embryophyta</taxon>
        <taxon>Tracheophyta</taxon>
        <taxon>Spermatophyta</taxon>
        <taxon>Magnoliopsida</taxon>
        <taxon>eudicotyledons</taxon>
        <taxon>Gunneridae</taxon>
        <taxon>Pentapetalae</taxon>
        <taxon>rosids</taxon>
        <taxon>fabids</taxon>
        <taxon>Fabales</taxon>
        <taxon>Fabaceae</taxon>
        <taxon>Caesalpinioideae</taxon>
        <taxon>mimosoid clade</taxon>
        <taxon>Acacieae</taxon>
        <taxon>Acacia</taxon>
    </lineage>
</organism>
<dbReference type="InterPro" id="IPR002048">
    <property type="entry name" value="EF_hand_dom"/>
</dbReference>
<evidence type="ECO:0000313" key="5">
    <source>
        <dbReference type="EMBL" id="KAK4265915.1"/>
    </source>
</evidence>
<evidence type="ECO:0000256" key="2">
    <source>
        <dbReference type="ARBA" id="ARBA00022837"/>
    </source>
</evidence>
<protein>
    <recommendedName>
        <fullName evidence="4">EF-hand domain-containing protein</fullName>
    </recommendedName>
</protein>
<accession>A0AAE1MIB4</accession>
<gene>
    <name evidence="5" type="ORF">QN277_026903</name>
</gene>
<evidence type="ECO:0000256" key="1">
    <source>
        <dbReference type="ARBA" id="ARBA00022737"/>
    </source>
</evidence>
<dbReference type="CDD" id="cd00051">
    <property type="entry name" value="EFh"/>
    <property type="match status" value="2"/>
</dbReference>
<feature type="domain" description="EF-hand" evidence="4">
    <location>
        <begin position="60"/>
        <end position="95"/>
    </location>
</feature>
<sequence length="170" mass="18112">MCPSGRSLSPPSASSSCSAAGSAVDSSFRPAFDVLDCDRDGKISRDDLRAFYAGRNAADVDDDLIGTMMVVADTNKDGFVEYDEFERVVLGGSGKKNGSMSSATSFLKEMFKVMDKDGDGQLSHRDLKSFMEMAGLAISDEDIDAMIILAGGDRNGGVTFEGLHGILMNR</sequence>
<reference evidence="5" key="1">
    <citation type="submission" date="2023-10" db="EMBL/GenBank/DDBJ databases">
        <title>Chromosome-level genome of the transformable northern wattle, Acacia crassicarpa.</title>
        <authorList>
            <person name="Massaro I."/>
            <person name="Sinha N.R."/>
            <person name="Poethig S."/>
            <person name="Leichty A.R."/>
        </authorList>
    </citation>
    <scope>NUCLEOTIDE SEQUENCE</scope>
    <source>
        <strain evidence="5">Acra3RX</strain>
        <tissue evidence="5">Leaf</tissue>
    </source>
</reference>
<dbReference type="PROSITE" id="PS00018">
    <property type="entry name" value="EF_HAND_1"/>
    <property type="match status" value="3"/>
</dbReference>
<dbReference type="InterPro" id="IPR011992">
    <property type="entry name" value="EF-hand-dom_pair"/>
</dbReference>
<dbReference type="PROSITE" id="PS51257">
    <property type="entry name" value="PROKAR_LIPOPROTEIN"/>
    <property type="match status" value="1"/>
</dbReference>
<proteinExistence type="predicted"/>
<dbReference type="InterPro" id="IPR018247">
    <property type="entry name" value="EF_Hand_1_Ca_BS"/>
</dbReference>
<evidence type="ECO:0000313" key="6">
    <source>
        <dbReference type="Proteomes" id="UP001293593"/>
    </source>
</evidence>
<dbReference type="PROSITE" id="PS50222">
    <property type="entry name" value="EF_HAND_2"/>
    <property type="match status" value="3"/>
</dbReference>
<dbReference type="Gene3D" id="1.10.238.10">
    <property type="entry name" value="EF-hand"/>
    <property type="match status" value="2"/>
</dbReference>
<dbReference type="InterPro" id="IPR050145">
    <property type="entry name" value="Centrin_CML-like"/>
</dbReference>
<dbReference type="FunFam" id="1.10.238.10:FF:000298">
    <property type="entry name" value="Calcium-binding protein CP1"/>
    <property type="match status" value="1"/>
</dbReference>
<comment type="caution">
    <text evidence="5">The sequence shown here is derived from an EMBL/GenBank/DDBJ whole genome shotgun (WGS) entry which is preliminary data.</text>
</comment>
<dbReference type="PANTHER" id="PTHR23050">
    <property type="entry name" value="CALCIUM BINDING PROTEIN"/>
    <property type="match status" value="1"/>
</dbReference>
<dbReference type="Proteomes" id="UP001293593">
    <property type="component" value="Unassembled WGS sequence"/>
</dbReference>
<feature type="domain" description="EF-hand" evidence="4">
    <location>
        <begin position="31"/>
        <end position="58"/>
    </location>
</feature>
<dbReference type="EMBL" id="JAWXYG010000008">
    <property type="protein sequence ID" value="KAK4265915.1"/>
    <property type="molecule type" value="Genomic_DNA"/>
</dbReference>
<keyword evidence="2" id="KW-0106">Calcium</keyword>
<dbReference type="SMART" id="SM00054">
    <property type="entry name" value="EFh"/>
    <property type="match status" value="4"/>
</dbReference>
<keyword evidence="1" id="KW-0677">Repeat</keyword>
<name>A0AAE1MIB4_9FABA</name>
<feature type="domain" description="EF-hand" evidence="4">
    <location>
        <begin position="102"/>
        <end position="137"/>
    </location>
</feature>
<keyword evidence="6" id="KW-1185">Reference proteome</keyword>
<dbReference type="AlphaFoldDB" id="A0AAE1MIB4"/>
<evidence type="ECO:0000259" key="4">
    <source>
        <dbReference type="PROSITE" id="PS50222"/>
    </source>
</evidence>
<dbReference type="GO" id="GO:0005509">
    <property type="term" value="F:calcium ion binding"/>
    <property type="evidence" value="ECO:0007669"/>
    <property type="project" value="InterPro"/>
</dbReference>